<feature type="region of interest" description="Disordered" evidence="5">
    <location>
        <begin position="548"/>
        <end position="570"/>
    </location>
</feature>
<dbReference type="GO" id="GO:0000981">
    <property type="term" value="F:DNA-binding transcription factor activity, RNA polymerase II-specific"/>
    <property type="evidence" value="ECO:0007669"/>
    <property type="project" value="TreeGrafter"/>
</dbReference>
<organism evidence="7 8">
    <name type="scientific">Cladonia borealis</name>
    <dbReference type="NCBI Taxonomy" id="184061"/>
    <lineage>
        <taxon>Eukaryota</taxon>
        <taxon>Fungi</taxon>
        <taxon>Dikarya</taxon>
        <taxon>Ascomycota</taxon>
        <taxon>Pezizomycotina</taxon>
        <taxon>Lecanoromycetes</taxon>
        <taxon>OSLEUM clade</taxon>
        <taxon>Lecanoromycetidae</taxon>
        <taxon>Lecanorales</taxon>
        <taxon>Lecanorineae</taxon>
        <taxon>Cladoniaceae</taxon>
        <taxon>Cladonia</taxon>
    </lineage>
</organism>
<feature type="domain" description="TEA" evidence="6">
    <location>
        <begin position="159"/>
        <end position="210"/>
    </location>
</feature>
<evidence type="ECO:0000256" key="5">
    <source>
        <dbReference type="SAM" id="MobiDB-lite"/>
    </source>
</evidence>
<evidence type="ECO:0000259" key="6">
    <source>
        <dbReference type="SMART" id="SM00426"/>
    </source>
</evidence>
<evidence type="ECO:0000256" key="1">
    <source>
        <dbReference type="ARBA" id="ARBA00004123"/>
    </source>
</evidence>
<evidence type="ECO:0000256" key="2">
    <source>
        <dbReference type="ARBA" id="ARBA00023015"/>
    </source>
</evidence>
<dbReference type="EMBL" id="JAFEKC020000019">
    <property type="protein sequence ID" value="KAK0508995.1"/>
    <property type="molecule type" value="Genomic_DNA"/>
</dbReference>
<evidence type="ECO:0000256" key="4">
    <source>
        <dbReference type="ARBA" id="ARBA00023242"/>
    </source>
</evidence>
<sequence>MDLQRNLRVLPSNAPALPESTSYQSTLAESPDTLSSHICQDFNRGLECKSCHNFHLCLICRQPDHGAGECRSGVLQATSGNAGANALTPRHIGSNLGSPQACGFKTGSPALDVPIHSLPTALRYEQQRRHSRRSERRPNYWHVEFNTPRYRAYRDKCRQKGSREESKWPDRVEEAFQIALRVYRRRGRKKEVLHGVLRCRKQVSSHIQVLKGFLYENLPWMSLVMDIKPESRSRKKEGIGARYDGAANLDNNDSDDAASYQHFHDLPSAHPGALLPSVETFVLPVPTVRSVSFLMALFKGEKRGPQKVLHNYTKIQTEMASAPRALEDISEWRTIFPHLADYHDHGETQAPIFLFESNISLMNIYQGEGSSLGTELILYYTQGTGYGDWRALTRFYHHKGQEIDLKKFSERSQDPDNPYNELDWRPDLTTGEVRLEIPLKSKWWAKLFSDIISENEKAGARAKKAGNPQIVKDEEELTPATTSWRRVISPTPFEPTTRLMQPHMTLDTVIEDARTQPPRSAGSEYYDHPSFQSCIFMENTGSLVAAPLSEESSPGIAESPDYRSFPSSTTTSFPSSISNSIYPIHLSQESEHAVFGSFDSQSSTYEVANHSQESYEFQDNPYHSQDSIYRNVDTPSYDYTPQHTQAAGISQDFTGGEIQLQYEAPMIAPRASMIPQPQLIEHLEQFDGNEKAEQHHDDAGQDQPNLQQAYAEPFHHNMDLNLLATQFNAWEDHLQSYPEIEGQINNHGALDNLRPVQDPYMETGSQGTLEEDGSAMGQEVMPELLGNLPER</sequence>
<dbReference type="SMART" id="SM00426">
    <property type="entry name" value="TEA"/>
    <property type="match status" value="1"/>
</dbReference>
<proteinExistence type="predicted"/>
<protein>
    <recommendedName>
        <fullName evidence="6">TEA domain-containing protein</fullName>
    </recommendedName>
</protein>
<keyword evidence="4" id="KW-0539">Nucleus</keyword>
<evidence type="ECO:0000313" key="8">
    <source>
        <dbReference type="Proteomes" id="UP001166286"/>
    </source>
</evidence>
<name>A0AA39V6X2_9LECA</name>
<keyword evidence="8" id="KW-1185">Reference proteome</keyword>
<gene>
    <name evidence="7" type="ORF">JMJ35_008366</name>
</gene>
<evidence type="ECO:0000313" key="7">
    <source>
        <dbReference type="EMBL" id="KAK0508995.1"/>
    </source>
</evidence>
<dbReference type="GO" id="GO:0000978">
    <property type="term" value="F:RNA polymerase II cis-regulatory region sequence-specific DNA binding"/>
    <property type="evidence" value="ECO:0007669"/>
    <property type="project" value="TreeGrafter"/>
</dbReference>
<dbReference type="InterPro" id="IPR050937">
    <property type="entry name" value="TEC1_TEAD_TF"/>
</dbReference>
<dbReference type="PANTHER" id="PTHR11834:SF0">
    <property type="entry name" value="PROTEIN SCALLOPED"/>
    <property type="match status" value="1"/>
</dbReference>
<dbReference type="GO" id="GO:0005634">
    <property type="term" value="C:nucleus"/>
    <property type="evidence" value="ECO:0007669"/>
    <property type="project" value="UniProtKB-SubCell"/>
</dbReference>
<dbReference type="PANTHER" id="PTHR11834">
    <property type="entry name" value="TRANSCRIPTIONAL ENHANCER FACTOR TEF RELATED"/>
    <property type="match status" value="1"/>
</dbReference>
<dbReference type="GO" id="GO:0005667">
    <property type="term" value="C:transcription regulator complex"/>
    <property type="evidence" value="ECO:0007669"/>
    <property type="project" value="TreeGrafter"/>
</dbReference>
<accession>A0AA39V6X2</accession>
<dbReference type="Pfam" id="PF01285">
    <property type="entry name" value="TEA"/>
    <property type="match status" value="1"/>
</dbReference>
<dbReference type="Proteomes" id="UP001166286">
    <property type="component" value="Unassembled WGS sequence"/>
</dbReference>
<comment type="subcellular location">
    <subcellularLocation>
        <location evidence="1">Nucleus</location>
    </subcellularLocation>
</comment>
<keyword evidence="2" id="KW-0805">Transcription regulation</keyword>
<evidence type="ECO:0000256" key="3">
    <source>
        <dbReference type="ARBA" id="ARBA00023163"/>
    </source>
</evidence>
<reference evidence="7" key="1">
    <citation type="submission" date="2023-03" db="EMBL/GenBank/DDBJ databases">
        <title>Complete genome of Cladonia borealis.</title>
        <authorList>
            <person name="Park H."/>
        </authorList>
    </citation>
    <scope>NUCLEOTIDE SEQUENCE</scope>
    <source>
        <strain evidence="7">ANT050790</strain>
    </source>
</reference>
<keyword evidence="3" id="KW-0804">Transcription</keyword>
<dbReference type="InterPro" id="IPR000818">
    <property type="entry name" value="TEA/ATTS_dom"/>
</dbReference>
<dbReference type="AlphaFoldDB" id="A0AA39V6X2"/>
<comment type="caution">
    <text evidence="7">The sequence shown here is derived from an EMBL/GenBank/DDBJ whole genome shotgun (WGS) entry which is preliminary data.</text>
</comment>